<evidence type="ECO:0000313" key="1">
    <source>
        <dbReference type="EMBL" id="WWP23971.1"/>
    </source>
</evidence>
<protein>
    <submittedName>
        <fullName evidence="1">Uncharacterized protein</fullName>
    </submittedName>
</protein>
<sequence length="179" mass="20740">MDPILRGPQEVRDQAEQDIESISSQSIIAIQDTMYYLRAEKLIPGIHISIRIKIDSYDLGFWNRMILDRVNCAKEWLRSTDNYDSQESDLSIFSTIYKELTIHKTNSTSNDLYLSMSLYIIHSVIAALEIESHVMMYDGNKKGHQTAQKYSQLIAEAVEPYQLVMNKIDQVLYGKIQER</sequence>
<gene>
    <name evidence="1" type="ORF">V6668_30380</name>
</gene>
<organism evidence="1 2">
    <name type="scientific">Paenibacillus amylolyticus</name>
    <dbReference type="NCBI Taxonomy" id="1451"/>
    <lineage>
        <taxon>Bacteria</taxon>
        <taxon>Bacillati</taxon>
        <taxon>Bacillota</taxon>
        <taxon>Bacilli</taxon>
        <taxon>Bacillales</taxon>
        <taxon>Paenibacillaceae</taxon>
        <taxon>Paenibacillus</taxon>
    </lineage>
</organism>
<dbReference type="AlphaFoldDB" id="A0ABD8B2C4"/>
<dbReference type="GeneID" id="93479875"/>
<dbReference type="Proteomes" id="UP001364764">
    <property type="component" value="Plasmid pY5S7-1"/>
</dbReference>
<evidence type="ECO:0000313" key="2">
    <source>
        <dbReference type="Proteomes" id="UP001364764"/>
    </source>
</evidence>
<proteinExistence type="predicted"/>
<name>A0ABD8B2C4_PAEAM</name>
<keyword evidence="1" id="KW-0614">Plasmid</keyword>
<geneLocation type="plasmid" evidence="1 2">
    <name>pY5S7-1</name>
</geneLocation>
<dbReference type="EMBL" id="CP145893">
    <property type="protein sequence ID" value="WWP23971.1"/>
    <property type="molecule type" value="Genomic_DNA"/>
</dbReference>
<accession>A0ABD8B2C4</accession>
<reference evidence="1 2" key="1">
    <citation type="submission" date="2024-02" db="EMBL/GenBank/DDBJ databases">
        <title>Complete sequences of two Paenibacillus sp. strains and one Lysinibacillus strain isolated from the environment on STAA medium highlight biotechnological potential.</title>
        <authorList>
            <person name="Attere S.A."/>
            <person name="Piche L.C."/>
            <person name="Intertaglia L."/>
            <person name="Lami R."/>
            <person name="Charette S.J."/>
            <person name="Vincent A.T."/>
        </authorList>
    </citation>
    <scope>NUCLEOTIDE SEQUENCE [LARGE SCALE GENOMIC DNA]</scope>
    <source>
        <strain evidence="1 2">Y5S-7</strain>
        <plasmid evidence="1 2">pY5S7-1</plasmid>
    </source>
</reference>
<dbReference type="RefSeq" id="WP_101314351.1">
    <property type="nucleotide sequence ID" value="NZ_CP145893.1"/>
</dbReference>